<gene>
    <name evidence="10" type="ORF">DFR41_10494</name>
</gene>
<reference evidence="10 11" key="1">
    <citation type="submission" date="2018-07" db="EMBL/GenBank/DDBJ databases">
        <title>Genomic Encyclopedia of Type Strains, Phase IV (KMG-IV): sequencing the most valuable type-strain genomes for metagenomic binning, comparative biology and taxonomic classification.</title>
        <authorList>
            <person name="Goeker M."/>
        </authorList>
    </citation>
    <scope>NUCLEOTIDE SEQUENCE [LARGE SCALE GENOMIC DNA]</scope>
    <source>
        <strain evidence="10 11">DSM 21352</strain>
    </source>
</reference>
<dbReference type="PROSITE" id="PS51085">
    <property type="entry name" value="2FE2S_FER_2"/>
    <property type="match status" value="1"/>
</dbReference>
<dbReference type="GO" id="GO:0051537">
    <property type="term" value="F:2 iron, 2 sulfur cluster binding"/>
    <property type="evidence" value="ECO:0007669"/>
    <property type="project" value="UniProtKB-KW"/>
</dbReference>
<dbReference type="PANTHER" id="PTHR43112:SF3">
    <property type="entry name" value="FERREDOXIN-2, CHLOROPLASTIC"/>
    <property type="match status" value="1"/>
</dbReference>
<proteinExistence type="inferred from homology"/>
<dbReference type="Gene3D" id="3.10.20.30">
    <property type="match status" value="1"/>
</dbReference>
<dbReference type="STRING" id="433924.NS331_10220"/>
<evidence type="ECO:0000313" key="10">
    <source>
        <dbReference type="EMBL" id="RDI25040.1"/>
    </source>
</evidence>
<dbReference type="InterPro" id="IPR001041">
    <property type="entry name" value="2Fe-2S_ferredoxin-type"/>
</dbReference>
<comment type="caution">
    <text evidence="10">The sequence shown here is derived from an EMBL/GenBank/DDBJ whole genome shotgun (WGS) entry which is preliminary data.</text>
</comment>
<comment type="cofactor">
    <cofactor evidence="8">
        <name>[2Fe-2S] cluster</name>
        <dbReference type="ChEBI" id="CHEBI:190135"/>
    </cofactor>
</comment>
<keyword evidence="11" id="KW-1185">Reference proteome</keyword>
<evidence type="ECO:0000256" key="4">
    <source>
        <dbReference type="ARBA" id="ARBA00022723"/>
    </source>
</evidence>
<dbReference type="InterPro" id="IPR012675">
    <property type="entry name" value="Beta-grasp_dom_sf"/>
</dbReference>
<evidence type="ECO:0000256" key="2">
    <source>
        <dbReference type="ARBA" id="ARBA00022448"/>
    </source>
</evidence>
<dbReference type="Pfam" id="PF00111">
    <property type="entry name" value="Fer2"/>
    <property type="match status" value="1"/>
</dbReference>
<dbReference type="InterPro" id="IPR036010">
    <property type="entry name" value="2Fe-2S_ferredoxin-like_sf"/>
</dbReference>
<evidence type="ECO:0000256" key="5">
    <source>
        <dbReference type="ARBA" id="ARBA00022982"/>
    </source>
</evidence>
<keyword evidence="3" id="KW-0001">2Fe-2S</keyword>
<dbReference type="Proteomes" id="UP000255265">
    <property type="component" value="Unassembled WGS sequence"/>
</dbReference>
<dbReference type="EMBL" id="QQAV01000004">
    <property type="protein sequence ID" value="RDI25040.1"/>
    <property type="molecule type" value="Genomic_DNA"/>
</dbReference>
<dbReference type="AlphaFoldDB" id="A0A370FFP6"/>
<evidence type="ECO:0000256" key="1">
    <source>
        <dbReference type="ARBA" id="ARBA00007874"/>
    </source>
</evidence>
<keyword evidence="2" id="KW-0813">Transport</keyword>
<dbReference type="OrthoDB" id="9806195at2"/>
<dbReference type="SUPFAM" id="SSF54292">
    <property type="entry name" value="2Fe-2S ferredoxin-like"/>
    <property type="match status" value="1"/>
</dbReference>
<dbReference type="PANTHER" id="PTHR43112">
    <property type="entry name" value="FERREDOXIN"/>
    <property type="match status" value="1"/>
</dbReference>
<evidence type="ECO:0000256" key="7">
    <source>
        <dbReference type="ARBA" id="ARBA00023014"/>
    </source>
</evidence>
<keyword evidence="4" id="KW-0479">Metal-binding</keyword>
<dbReference type="GO" id="GO:0046872">
    <property type="term" value="F:metal ion binding"/>
    <property type="evidence" value="ECO:0007669"/>
    <property type="project" value="UniProtKB-KW"/>
</dbReference>
<feature type="domain" description="2Fe-2S ferredoxin-type" evidence="9">
    <location>
        <begin position="3"/>
        <end position="92"/>
    </location>
</feature>
<evidence type="ECO:0000256" key="6">
    <source>
        <dbReference type="ARBA" id="ARBA00023004"/>
    </source>
</evidence>
<keyword evidence="5" id="KW-0249">Electron transport</keyword>
<protein>
    <submittedName>
        <fullName evidence="10">Ferredoxin</fullName>
    </submittedName>
</protein>
<comment type="similarity">
    <text evidence="1">Belongs to the 2Fe2S plant-type ferredoxin family.</text>
</comment>
<keyword evidence="7" id="KW-0411">Iron-sulfur</keyword>
<sequence>MSYSVLIQPSGLRFNAEAGRSLLRAAEDVGVVLPSSCRNGTCRTCLCQVREGSVVHTIEWPGVTREERAEGWILPCVAEARSDIVIDVPLAASFGD</sequence>
<keyword evidence="6" id="KW-0408">Iron</keyword>
<evidence type="ECO:0000256" key="3">
    <source>
        <dbReference type="ARBA" id="ARBA00022714"/>
    </source>
</evidence>
<dbReference type="CDD" id="cd00207">
    <property type="entry name" value="fer2"/>
    <property type="match status" value="1"/>
</dbReference>
<evidence type="ECO:0000256" key="8">
    <source>
        <dbReference type="ARBA" id="ARBA00034078"/>
    </source>
</evidence>
<organism evidence="10 11">
    <name type="scientific">Pseudacidovorax intermedius</name>
    <dbReference type="NCBI Taxonomy" id="433924"/>
    <lineage>
        <taxon>Bacteria</taxon>
        <taxon>Pseudomonadati</taxon>
        <taxon>Pseudomonadota</taxon>
        <taxon>Betaproteobacteria</taxon>
        <taxon>Burkholderiales</taxon>
        <taxon>Comamonadaceae</taxon>
        <taxon>Pseudacidovorax</taxon>
    </lineage>
</organism>
<evidence type="ECO:0000313" key="11">
    <source>
        <dbReference type="Proteomes" id="UP000255265"/>
    </source>
</evidence>
<name>A0A370FFP6_9BURK</name>
<accession>A0A370FFP6</accession>
<evidence type="ECO:0000259" key="9">
    <source>
        <dbReference type="PROSITE" id="PS51085"/>
    </source>
</evidence>